<evidence type="ECO:0000313" key="3">
    <source>
        <dbReference type="Proteomes" id="UP000216013"/>
    </source>
</evidence>
<comment type="caution">
    <text evidence="2">The sequence shown here is derived from an EMBL/GenBank/DDBJ whole genome shotgun (WGS) entry which is preliminary data.</text>
</comment>
<dbReference type="Pfam" id="PF16924">
    <property type="entry name" value="DpaA_N"/>
    <property type="match status" value="1"/>
</dbReference>
<accession>A0A268A9N6</accession>
<dbReference type="InterPro" id="IPR006140">
    <property type="entry name" value="D-isomer_DH_NAD-bd"/>
</dbReference>
<dbReference type="InterPro" id="IPR036291">
    <property type="entry name" value="NAD(P)-bd_dom_sf"/>
</dbReference>
<dbReference type="EMBL" id="NPBV01000020">
    <property type="protein sequence ID" value="PAD20789.1"/>
    <property type="molecule type" value="Genomic_DNA"/>
</dbReference>
<dbReference type="Proteomes" id="UP000216013">
    <property type="component" value="Unassembled WGS sequence"/>
</dbReference>
<organism evidence="2 3">
    <name type="scientific">Terribacillus saccharophilus</name>
    <dbReference type="NCBI Taxonomy" id="361277"/>
    <lineage>
        <taxon>Bacteria</taxon>
        <taxon>Bacillati</taxon>
        <taxon>Bacillota</taxon>
        <taxon>Bacilli</taxon>
        <taxon>Bacillales</taxon>
        <taxon>Bacillaceae</taxon>
        <taxon>Terribacillus</taxon>
    </lineage>
</organism>
<dbReference type="SUPFAM" id="SSF51735">
    <property type="entry name" value="NAD(P)-binding Rossmann-fold domains"/>
    <property type="match status" value="1"/>
</dbReference>
<evidence type="ECO:0000259" key="1">
    <source>
        <dbReference type="SMART" id="SM00997"/>
    </source>
</evidence>
<sequence>MPQFNHSWRYSSYDNSKATNLNDENLRKYALKRGESLTTELTIAVLGGDARYLEMIRSLQCSANASVFAVGFEQISQSFTGGIQRELEDIEPQSLDAVILPIPGVGSNGQIETVFSDKNIQLTENWVDQLPKDCVIFTGITNDYLTELCEKRNLRLVSLFDRDDVAIYNSIPTAEGAIMTAIKHTDFTIHGSKVVVLGFGRVGISVASKFDALGANVQVGSIHDADIARISEMGMRAFFLDRLPEMVKDTDILINTIPALVVKRAIIEQLPVQTLIIDLASKPGGVDFDYAKKRGIEAIHALSLPGIVAPKTAGNILSVVIKQILTNS</sequence>
<gene>
    <name evidence="2" type="primary">dpaA</name>
    <name evidence="2" type="ORF">CHH64_11420</name>
</gene>
<protein>
    <submittedName>
        <fullName evidence="2">Dipicolinic acid synthetase subunit A</fullName>
    </submittedName>
</protein>
<reference evidence="2 3" key="1">
    <citation type="submission" date="2017-07" db="EMBL/GenBank/DDBJ databases">
        <title>Isolation and whole genome analysis of endospore-forming bacteria from heroin.</title>
        <authorList>
            <person name="Kalinowski J."/>
            <person name="Ahrens B."/>
            <person name="Al-Dilaimi A."/>
            <person name="Winkler A."/>
            <person name="Wibberg D."/>
            <person name="Schleenbecker U."/>
            <person name="Ruckert C."/>
            <person name="Wolfel R."/>
            <person name="Grass G."/>
        </authorList>
    </citation>
    <scope>NUCLEOTIDE SEQUENCE [LARGE SCALE GENOMIC DNA]</scope>
    <source>
        <strain evidence="2 3">7528</strain>
    </source>
</reference>
<dbReference type="InterPro" id="IPR015878">
    <property type="entry name" value="Ado_hCys_hydrolase_NAD-bd"/>
</dbReference>
<dbReference type="InterPro" id="IPR031629">
    <property type="entry name" value="DpaA_N"/>
</dbReference>
<dbReference type="NCBIfam" id="NF006162">
    <property type="entry name" value="PRK08306.1"/>
    <property type="match status" value="1"/>
</dbReference>
<feature type="domain" description="S-adenosyl-L-homocysteine hydrolase NAD binding" evidence="1">
    <location>
        <begin position="169"/>
        <end position="284"/>
    </location>
</feature>
<dbReference type="SMART" id="SM00997">
    <property type="entry name" value="AdoHcyase_NAD"/>
    <property type="match status" value="1"/>
</dbReference>
<dbReference type="NCBIfam" id="TIGR02853">
    <property type="entry name" value="spore_dpaA"/>
    <property type="match status" value="1"/>
</dbReference>
<proteinExistence type="predicted"/>
<dbReference type="GO" id="GO:0051287">
    <property type="term" value="F:NAD binding"/>
    <property type="evidence" value="ECO:0007669"/>
    <property type="project" value="InterPro"/>
</dbReference>
<dbReference type="Pfam" id="PF02826">
    <property type="entry name" value="2-Hacid_dh_C"/>
    <property type="match status" value="1"/>
</dbReference>
<evidence type="ECO:0000313" key="2">
    <source>
        <dbReference type="EMBL" id="PAD20789.1"/>
    </source>
</evidence>
<name>A0A268A9N6_9BACI</name>
<dbReference type="Gene3D" id="3.40.50.720">
    <property type="entry name" value="NAD(P)-binding Rossmann-like Domain"/>
    <property type="match status" value="2"/>
</dbReference>
<dbReference type="InterPro" id="IPR014215">
    <property type="entry name" value="Dipicolinic_acid_synth_A"/>
</dbReference>
<dbReference type="AlphaFoldDB" id="A0A268A9N6"/>